<name>A0A0R3EDQ7_9BRAD</name>
<proteinExistence type="predicted"/>
<dbReference type="Proteomes" id="UP000051936">
    <property type="component" value="Unassembled WGS sequence"/>
</dbReference>
<evidence type="ECO:0000256" key="1">
    <source>
        <dbReference type="SAM" id="MobiDB-lite"/>
    </source>
</evidence>
<keyword evidence="3" id="KW-1185">Reference proteome</keyword>
<evidence type="ECO:0000313" key="3">
    <source>
        <dbReference type="Proteomes" id="UP000051936"/>
    </source>
</evidence>
<dbReference type="EMBL" id="LJYG01000012">
    <property type="protein sequence ID" value="KRQ17423.1"/>
    <property type="molecule type" value="Genomic_DNA"/>
</dbReference>
<organism evidence="2 3">
    <name type="scientific">Bradyrhizobium manausense</name>
    <dbReference type="NCBI Taxonomy" id="989370"/>
    <lineage>
        <taxon>Bacteria</taxon>
        <taxon>Pseudomonadati</taxon>
        <taxon>Pseudomonadota</taxon>
        <taxon>Alphaproteobacteria</taxon>
        <taxon>Hyphomicrobiales</taxon>
        <taxon>Nitrobacteraceae</taxon>
        <taxon>Bradyrhizobium</taxon>
    </lineage>
</organism>
<dbReference type="AlphaFoldDB" id="A0A0R3EDQ7"/>
<gene>
    <name evidence="2" type="ORF">AOQ71_01885</name>
</gene>
<sequence length="65" mass="6877">MHDRAARSKKSATNAEGQFEADVPLQVALDDADAMIAVNDDELRGEYLKGGCEGRKDSAAEIPAG</sequence>
<feature type="region of interest" description="Disordered" evidence="1">
    <location>
        <begin position="1"/>
        <end position="21"/>
    </location>
</feature>
<comment type="caution">
    <text evidence="2">The sequence shown here is derived from an EMBL/GenBank/DDBJ whole genome shotgun (WGS) entry which is preliminary data.</text>
</comment>
<evidence type="ECO:0000313" key="2">
    <source>
        <dbReference type="EMBL" id="KRQ17423.1"/>
    </source>
</evidence>
<reference evidence="2 3" key="1">
    <citation type="submission" date="2015-09" db="EMBL/GenBank/DDBJ databases">
        <title>Draft Genome Sequence of Bradyrhizobium manausense Strain BR 3351T, a Novel Symbiotic Nitrogen-Fixing Alphaproteobacterium Isolated from Brazilian Amazon Rain Forest.</title>
        <authorList>
            <person name="De Araujo J.L."/>
            <person name="Zilli J.E."/>
        </authorList>
    </citation>
    <scope>NUCLEOTIDE SEQUENCE [LARGE SCALE GENOMIC DNA]</scope>
    <source>
        <strain evidence="2 3">BR3351</strain>
    </source>
</reference>
<accession>A0A0R3EDQ7</accession>
<protein>
    <submittedName>
        <fullName evidence="2">Uncharacterized protein</fullName>
    </submittedName>
</protein>